<feature type="region of interest" description="Disordered" evidence="1">
    <location>
        <begin position="429"/>
        <end position="454"/>
    </location>
</feature>
<dbReference type="EMBL" id="SDIL01000028">
    <property type="protein sequence ID" value="RXK39680.1"/>
    <property type="molecule type" value="Genomic_DNA"/>
</dbReference>
<dbReference type="AlphaFoldDB" id="A0A4Q1BPF4"/>
<reference evidence="2 3" key="1">
    <citation type="submission" date="2016-06" db="EMBL/GenBank/DDBJ databases">
        <title>Evolution of pathogenesis and genome organization in the Tremellales.</title>
        <authorList>
            <person name="Cuomo C."/>
            <person name="Litvintseva A."/>
            <person name="Heitman J."/>
            <person name="Chen Y."/>
            <person name="Sun S."/>
            <person name="Springer D."/>
            <person name="Dromer F."/>
            <person name="Young S."/>
            <person name="Zeng Q."/>
            <person name="Chapman S."/>
            <person name="Gujja S."/>
            <person name="Saif S."/>
            <person name="Birren B."/>
        </authorList>
    </citation>
    <scope>NUCLEOTIDE SEQUENCE [LARGE SCALE GENOMIC DNA]</scope>
    <source>
        <strain evidence="2 3">ATCC 28783</strain>
    </source>
</reference>
<sequence length="470" mass="54289">MVEISHIHVSGDSHRNAPGQELEQDSIIQRKESNGRKRKPSESGALSSEPLDKRPRVESFTVSSSNQIDKVGLSQHTFDEDDLYDIFGSEPDNDPTMVHHNPTYPSPSPSTPQSLEKRTSARPPLTTHLPIPFQTSIPTPDSDPILNKHHSDAFHTAQTLIDWYKKRALETEIRHQEEQRLSHLRIASLENSLKNSQAAEITSSARIRELEEQLKVTRACVLTTSTPSQNEVELRKQVDYYEIEVEYLGTKAESRRKERDDLVIQLKGLRHDFEVLRQKRVVTQLPDKEETPSPTYQLEECKKEVRKLSGGNEEIGDFSRQVNQELIRPRRSNSEEVKRLDYEEIIVESQRLNRQIKPSSFSNTTRKDFHDLENGESQRGLSIEMEKEKPQLINRLNSNNSQTIHVIKPFEEQTPELVPRSHQRIPRWVPKSEEEDHQAVASPHGDAPRHDRMRAWLGQWKDHNAQRRMG</sequence>
<proteinExistence type="predicted"/>
<comment type="caution">
    <text evidence="2">The sequence shown here is derived from an EMBL/GenBank/DDBJ whole genome shotgun (WGS) entry which is preliminary data.</text>
</comment>
<protein>
    <submittedName>
        <fullName evidence="2">Uncharacterized protein</fullName>
    </submittedName>
</protein>
<feature type="compositionally biased region" description="Basic and acidic residues" evidence="1">
    <location>
        <begin position="1"/>
        <end position="15"/>
    </location>
</feature>
<evidence type="ECO:0000313" key="3">
    <source>
        <dbReference type="Proteomes" id="UP000289152"/>
    </source>
</evidence>
<evidence type="ECO:0000313" key="2">
    <source>
        <dbReference type="EMBL" id="RXK39680.1"/>
    </source>
</evidence>
<feature type="region of interest" description="Disordered" evidence="1">
    <location>
        <begin position="1"/>
        <end position="137"/>
    </location>
</feature>
<organism evidence="2 3">
    <name type="scientific">Tremella mesenterica</name>
    <name type="common">Jelly fungus</name>
    <dbReference type="NCBI Taxonomy" id="5217"/>
    <lineage>
        <taxon>Eukaryota</taxon>
        <taxon>Fungi</taxon>
        <taxon>Dikarya</taxon>
        <taxon>Basidiomycota</taxon>
        <taxon>Agaricomycotina</taxon>
        <taxon>Tremellomycetes</taxon>
        <taxon>Tremellales</taxon>
        <taxon>Tremellaceae</taxon>
        <taxon>Tremella</taxon>
    </lineage>
</organism>
<gene>
    <name evidence="2" type="ORF">M231_03034</name>
</gene>
<dbReference type="VEuPathDB" id="FungiDB:TREMEDRAFT_65362"/>
<dbReference type="InParanoid" id="A0A4Q1BPF4"/>
<evidence type="ECO:0000256" key="1">
    <source>
        <dbReference type="SAM" id="MobiDB-lite"/>
    </source>
</evidence>
<accession>A0A4Q1BPF4</accession>
<dbReference type="Proteomes" id="UP000289152">
    <property type="component" value="Unassembled WGS sequence"/>
</dbReference>
<name>A0A4Q1BPF4_TREME</name>
<keyword evidence="3" id="KW-1185">Reference proteome</keyword>